<sequence>MRGVRRRGGATAAAALALLAAGCTSPRGDEARSTASTTSSAAPGDATAALRERCLSAVPDEADLEAVALTGRTGGELEAALVGPPANDTVAVLLPQTSGLCGWGRWASAAAAEVGLTSLLVNPCGYGGSTCTPEEDVDPLNEVAAAVALAREDVGADRVVLLGASMGGSLTVIAAAQGADVEAWADVSGPAAWEGVDLALLAADLPPEGLVVMAPSDGRDAFRRARALARAAGVPFVAGRSGHGWELLADPVSGRVTRIGRRLMDHATGLPGA</sequence>
<organism evidence="2 3">
    <name type="scientific">Nocardioides flavus</name>
    <name type="common">ex Wang et al. 2016</name>
    <dbReference type="NCBI Taxonomy" id="2058780"/>
    <lineage>
        <taxon>Bacteria</taxon>
        <taxon>Bacillati</taxon>
        <taxon>Actinomycetota</taxon>
        <taxon>Actinomycetes</taxon>
        <taxon>Propionibacteriales</taxon>
        <taxon>Nocardioidaceae</taxon>
        <taxon>Nocardioides</taxon>
    </lineage>
</organism>
<evidence type="ECO:0008006" key="4">
    <source>
        <dbReference type="Google" id="ProtNLM"/>
    </source>
</evidence>
<evidence type="ECO:0000256" key="1">
    <source>
        <dbReference type="SAM" id="MobiDB-lite"/>
    </source>
</evidence>
<evidence type="ECO:0000313" key="3">
    <source>
        <dbReference type="Proteomes" id="UP000597341"/>
    </source>
</evidence>
<dbReference type="SUPFAM" id="SSF53474">
    <property type="entry name" value="alpha/beta-Hydrolases"/>
    <property type="match status" value="1"/>
</dbReference>
<dbReference type="Proteomes" id="UP000597341">
    <property type="component" value="Unassembled WGS sequence"/>
</dbReference>
<feature type="region of interest" description="Disordered" evidence="1">
    <location>
        <begin position="26"/>
        <end position="45"/>
    </location>
</feature>
<comment type="caution">
    <text evidence="2">The sequence shown here is derived from an EMBL/GenBank/DDBJ whole genome shotgun (WGS) entry which is preliminary data.</text>
</comment>
<dbReference type="RefSeq" id="WP_191278213.1">
    <property type="nucleotide sequence ID" value="NZ_BNAD01000002.1"/>
</dbReference>
<reference evidence="3" key="1">
    <citation type="journal article" date="2019" name="Int. J. Syst. Evol. Microbiol.">
        <title>The Global Catalogue of Microorganisms (GCM) 10K type strain sequencing project: providing services to taxonomists for standard genome sequencing and annotation.</title>
        <authorList>
            <consortium name="The Broad Institute Genomics Platform"/>
            <consortium name="The Broad Institute Genome Sequencing Center for Infectious Disease"/>
            <person name="Wu L."/>
            <person name="Ma J."/>
        </authorList>
    </citation>
    <scope>NUCLEOTIDE SEQUENCE [LARGE SCALE GENOMIC DNA]</scope>
    <source>
        <strain evidence="3">CGMCC 1.12791</strain>
    </source>
</reference>
<dbReference type="EMBL" id="BNAD01000002">
    <property type="protein sequence ID" value="GHE16320.1"/>
    <property type="molecule type" value="Genomic_DNA"/>
</dbReference>
<evidence type="ECO:0000313" key="2">
    <source>
        <dbReference type="EMBL" id="GHE16320.1"/>
    </source>
</evidence>
<dbReference type="Gene3D" id="3.40.50.1820">
    <property type="entry name" value="alpha/beta hydrolase"/>
    <property type="match status" value="1"/>
</dbReference>
<gene>
    <name evidence="2" type="ORF">GCM10011376_09300</name>
</gene>
<name>A0ABQ3HKF6_9ACTN</name>
<dbReference type="InterPro" id="IPR029058">
    <property type="entry name" value="AB_hydrolase_fold"/>
</dbReference>
<accession>A0ABQ3HKF6</accession>
<protein>
    <recommendedName>
        <fullName evidence="4">Alpha/beta hydrolase family protein</fullName>
    </recommendedName>
</protein>
<proteinExistence type="predicted"/>
<dbReference type="PROSITE" id="PS51257">
    <property type="entry name" value="PROKAR_LIPOPROTEIN"/>
    <property type="match status" value="1"/>
</dbReference>
<feature type="compositionally biased region" description="Low complexity" evidence="1">
    <location>
        <begin position="33"/>
        <end position="45"/>
    </location>
</feature>
<keyword evidence="3" id="KW-1185">Reference proteome</keyword>